<feature type="domain" description="Peptidase M28" evidence="3">
    <location>
        <begin position="246"/>
        <end position="462"/>
    </location>
</feature>
<dbReference type="PANTHER" id="PTHR12147">
    <property type="entry name" value="METALLOPEPTIDASE M28 FAMILY MEMBER"/>
    <property type="match status" value="1"/>
</dbReference>
<proteinExistence type="predicted"/>
<protein>
    <submittedName>
        <fullName evidence="4">M20/M25/M40 family metallo-hydrolase</fullName>
    </submittedName>
</protein>
<gene>
    <name evidence="4" type="ORF">DW322_20080</name>
</gene>
<dbReference type="PROSITE" id="PS51257">
    <property type="entry name" value="PROKAR_LIPOPROTEIN"/>
    <property type="match status" value="1"/>
</dbReference>
<dbReference type="AlphaFoldDB" id="A0A6P2CM40"/>
<name>A0A6P2CM40_9NOCA</name>
<evidence type="ECO:0000259" key="3">
    <source>
        <dbReference type="Pfam" id="PF04389"/>
    </source>
</evidence>
<evidence type="ECO:0000313" key="4">
    <source>
        <dbReference type="EMBL" id="TXG92048.1"/>
    </source>
</evidence>
<dbReference type="Gene3D" id="3.50.30.30">
    <property type="match status" value="1"/>
</dbReference>
<dbReference type="Pfam" id="PF04389">
    <property type="entry name" value="Peptidase_M28"/>
    <property type="match status" value="1"/>
</dbReference>
<evidence type="ECO:0000256" key="1">
    <source>
        <dbReference type="SAM" id="SignalP"/>
    </source>
</evidence>
<comment type="caution">
    <text evidence="4">The sequence shown here is derived from an EMBL/GenBank/DDBJ whole genome shotgun (WGS) entry which is preliminary data.</text>
</comment>
<keyword evidence="4" id="KW-0378">Hydrolase</keyword>
<dbReference type="CDD" id="cd04816">
    <property type="entry name" value="PA_SaNapH_like"/>
    <property type="match status" value="1"/>
</dbReference>
<evidence type="ECO:0000313" key="5">
    <source>
        <dbReference type="Proteomes" id="UP000471120"/>
    </source>
</evidence>
<dbReference type="RefSeq" id="WP_010836725.1">
    <property type="nucleotide sequence ID" value="NZ_QRCM01000001.1"/>
</dbReference>
<dbReference type="Pfam" id="PF02225">
    <property type="entry name" value="PA"/>
    <property type="match status" value="1"/>
</dbReference>
<dbReference type="InterPro" id="IPR003137">
    <property type="entry name" value="PA_domain"/>
</dbReference>
<dbReference type="SUPFAM" id="SSF53187">
    <property type="entry name" value="Zn-dependent exopeptidases"/>
    <property type="match status" value="1"/>
</dbReference>
<dbReference type="Proteomes" id="UP000471120">
    <property type="component" value="Unassembled WGS sequence"/>
</dbReference>
<dbReference type="GO" id="GO:0008235">
    <property type="term" value="F:metalloexopeptidase activity"/>
    <property type="evidence" value="ECO:0007669"/>
    <property type="project" value="InterPro"/>
</dbReference>
<sequence>MPTTRTALAAVFAGALLSVSTAACSEAESQPEAAEQLDAAEFASSVTTPALTGHLEELERIAAENDGNRAAGTSGYDASVDYVAEQLRGAGFDVETPEFSFTDFTVAAESLRAPSGDVPVVALSYSPSTGPDGITGRLVAAPDDETPGCEATDYDGLDVAGAVVLVTRGVCPFADKQSIAAERGAAAVIVANNAPEPLTGGTLGDPAAARIPTGGIGQAEGAALAAAVGEVTLVLDTTTEERTSRNVIAQTATGSTEDVVMVGAHLDSVPDGPGINDNGTGVAAVLESAKQLGAEPGVTNAVRFAFWGAEELGLVGSDEYVAALSEEELADIALYLNFDMLGSENAGYLTYDGDDSDAQGEGPGPAGSDAIERTFVRYLSEQGIEAAGTDFDGRSDYGAFIAKGIPSGGVFSGADDVKTPEQAAMWGGEADVPYDRNYHTPGDTLAALDTEALGVNGSAVAYGVAAYALSVEGPDGVPSGEARTQARDGGE</sequence>
<evidence type="ECO:0000259" key="2">
    <source>
        <dbReference type="Pfam" id="PF02225"/>
    </source>
</evidence>
<feature type="signal peptide" evidence="1">
    <location>
        <begin position="1"/>
        <end position="22"/>
    </location>
</feature>
<organism evidence="4 5">
    <name type="scientific">Rhodococcus rhodnii</name>
    <dbReference type="NCBI Taxonomy" id="38312"/>
    <lineage>
        <taxon>Bacteria</taxon>
        <taxon>Bacillati</taxon>
        <taxon>Actinomycetota</taxon>
        <taxon>Actinomycetes</taxon>
        <taxon>Mycobacteriales</taxon>
        <taxon>Nocardiaceae</taxon>
        <taxon>Rhodococcus</taxon>
    </lineage>
</organism>
<dbReference type="InterPro" id="IPR007484">
    <property type="entry name" value="Peptidase_M28"/>
</dbReference>
<dbReference type="EMBL" id="QRCM01000001">
    <property type="protein sequence ID" value="TXG92048.1"/>
    <property type="molecule type" value="Genomic_DNA"/>
</dbReference>
<feature type="chain" id="PRO_5039356134" evidence="1">
    <location>
        <begin position="23"/>
        <end position="491"/>
    </location>
</feature>
<dbReference type="Gene3D" id="3.40.630.10">
    <property type="entry name" value="Zn peptidases"/>
    <property type="match status" value="1"/>
</dbReference>
<reference evidence="4 5" key="1">
    <citation type="submission" date="2018-07" db="EMBL/GenBank/DDBJ databases">
        <title>Genome sequence of Rhodococcus rhodnii ATCC 35071 from Rhodnius prolixus.</title>
        <authorList>
            <person name="Patel V."/>
            <person name="Vogel K.J."/>
        </authorList>
    </citation>
    <scope>NUCLEOTIDE SEQUENCE [LARGE SCALE GENOMIC DNA]</scope>
    <source>
        <strain evidence="4 5">ATCC 35071</strain>
    </source>
</reference>
<keyword evidence="1" id="KW-0732">Signal</keyword>
<feature type="domain" description="PA" evidence="2">
    <location>
        <begin position="134"/>
        <end position="224"/>
    </location>
</feature>
<dbReference type="SUPFAM" id="SSF52025">
    <property type="entry name" value="PA domain"/>
    <property type="match status" value="1"/>
</dbReference>
<dbReference type="PANTHER" id="PTHR12147:SF26">
    <property type="entry name" value="PEPTIDASE M28 DOMAIN-CONTAINING PROTEIN"/>
    <property type="match status" value="1"/>
</dbReference>
<dbReference type="InterPro" id="IPR046450">
    <property type="entry name" value="PA_dom_sf"/>
</dbReference>
<accession>A0A6P2CM40</accession>
<dbReference type="InterPro" id="IPR045175">
    <property type="entry name" value="M28_fam"/>
</dbReference>
<dbReference type="GO" id="GO:0006508">
    <property type="term" value="P:proteolysis"/>
    <property type="evidence" value="ECO:0007669"/>
    <property type="project" value="InterPro"/>
</dbReference>